<proteinExistence type="predicted"/>
<dbReference type="KEGG" id="gph:GEMMAAP_18285"/>
<dbReference type="eggNOG" id="COG0451">
    <property type="taxonomic scope" value="Bacteria"/>
</dbReference>
<dbReference type="Pfam" id="PF01370">
    <property type="entry name" value="Epimerase"/>
    <property type="match status" value="1"/>
</dbReference>
<dbReference type="EMBL" id="CP011454">
    <property type="protein sequence ID" value="AMW06206.1"/>
    <property type="molecule type" value="Genomic_DNA"/>
</dbReference>
<reference evidence="2 3" key="2">
    <citation type="journal article" date="2016" name="Environ. Microbiol. Rep.">
        <title>Metagenomic evidence for the presence of phototrophic Gemmatimonadetes bacteria in diverse environments.</title>
        <authorList>
            <person name="Zeng Y."/>
            <person name="Baumbach J."/>
            <person name="Barbosa E.G."/>
            <person name="Azevedo V."/>
            <person name="Zhang C."/>
            <person name="Koblizek M."/>
        </authorList>
    </citation>
    <scope>NUCLEOTIDE SEQUENCE [LARGE SCALE GENOMIC DNA]</scope>
    <source>
        <strain evidence="2 3">AP64</strain>
    </source>
</reference>
<dbReference type="InterPro" id="IPR001509">
    <property type="entry name" value="Epimerase_deHydtase"/>
</dbReference>
<dbReference type="AlphaFoldDB" id="A0A143BMA8"/>
<gene>
    <name evidence="2" type="ORF">GEMMAAP_18285</name>
</gene>
<dbReference type="InterPro" id="IPR050177">
    <property type="entry name" value="Lipid_A_modif_metabolic_enz"/>
</dbReference>
<evidence type="ECO:0000313" key="2">
    <source>
        <dbReference type="EMBL" id="AMW06206.1"/>
    </source>
</evidence>
<dbReference type="STRING" id="1379270.GEMMAAP_18285"/>
<dbReference type="PANTHER" id="PTHR43245:SF13">
    <property type="entry name" value="UDP-D-APIOSE_UDP-D-XYLOSE SYNTHASE 2"/>
    <property type="match status" value="1"/>
</dbReference>
<evidence type="ECO:0000259" key="1">
    <source>
        <dbReference type="Pfam" id="PF01370"/>
    </source>
</evidence>
<name>A0A143BMA8_9BACT</name>
<dbReference type="Proteomes" id="UP000076404">
    <property type="component" value="Chromosome"/>
</dbReference>
<organism evidence="2 3">
    <name type="scientific">Gemmatimonas phototrophica</name>
    <dbReference type="NCBI Taxonomy" id="1379270"/>
    <lineage>
        <taxon>Bacteria</taxon>
        <taxon>Pseudomonadati</taxon>
        <taxon>Gemmatimonadota</taxon>
        <taxon>Gemmatimonadia</taxon>
        <taxon>Gemmatimonadales</taxon>
        <taxon>Gemmatimonadaceae</taxon>
        <taxon>Gemmatimonas</taxon>
    </lineage>
</organism>
<dbReference type="PANTHER" id="PTHR43245">
    <property type="entry name" value="BIFUNCTIONAL POLYMYXIN RESISTANCE PROTEIN ARNA"/>
    <property type="match status" value="1"/>
</dbReference>
<protein>
    <recommendedName>
        <fullName evidence="1">NAD-dependent epimerase/dehydratase domain-containing protein</fullName>
    </recommendedName>
</protein>
<dbReference type="RefSeq" id="WP_026850894.1">
    <property type="nucleotide sequence ID" value="NZ_CP011454.1"/>
</dbReference>
<evidence type="ECO:0000313" key="3">
    <source>
        <dbReference type="Proteomes" id="UP000076404"/>
    </source>
</evidence>
<dbReference type="Gene3D" id="3.40.50.720">
    <property type="entry name" value="NAD(P)-binding Rossmann-like Domain"/>
    <property type="match status" value="1"/>
</dbReference>
<keyword evidence="3" id="KW-1185">Reference proteome</keyword>
<sequence length="348" mass="37887">MTTPRDGAPKSILVLGGTGYIGPHLVTHALARGHRVTLFNRGKTKPGLFPNAEQLIGDRNTPTGHDALKGRRWDVVYDLPTTNPEWIVNAAAALKGNVSQYVYVSSTGVYKDYTRSFPDETHPRMDQAPINGPDAAAASYGAKKSRCEQLLEAAFGDQATIVRPGLIVGPGDLTDRFTYWPVRIERGGEILAPGTLDDPAQWIDVRDLTEWMVRLGEQGTGGAFNAVGPRTTCGIGELLYGIKACFANDAHFTWVPQPFLTANKLRSWGDMPVWSYTGASTVAFCTSVIEKALAAGLTFRPLATTVRDALTWYHARPAEEQARLRAGVSPEREREVLAAWHAQQGKGS</sequence>
<reference evidence="2 3" key="1">
    <citation type="journal article" date="2014" name="Proc. Natl. Acad. Sci. U.S.A.">
        <title>Functional type 2 photosynthetic reaction centers found in the rare bacterial phylum Gemmatimonadetes.</title>
        <authorList>
            <person name="Zeng Y."/>
            <person name="Feng F."/>
            <person name="Medova H."/>
            <person name="Dean J."/>
            <person name="Koblizek M."/>
        </authorList>
    </citation>
    <scope>NUCLEOTIDE SEQUENCE [LARGE SCALE GENOMIC DNA]</scope>
    <source>
        <strain evidence="2 3">AP64</strain>
    </source>
</reference>
<dbReference type="InterPro" id="IPR036291">
    <property type="entry name" value="NAD(P)-bd_dom_sf"/>
</dbReference>
<accession>A0A143BMA8</accession>
<feature type="domain" description="NAD-dependent epimerase/dehydratase" evidence="1">
    <location>
        <begin position="12"/>
        <end position="225"/>
    </location>
</feature>
<dbReference type="SUPFAM" id="SSF51735">
    <property type="entry name" value="NAD(P)-binding Rossmann-fold domains"/>
    <property type="match status" value="1"/>
</dbReference>